<dbReference type="EMBL" id="JAHCQH010000023">
    <property type="protein sequence ID" value="MBS9479109.1"/>
    <property type="molecule type" value="Genomic_DNA"/>
</dbReference>
<dbReference type="PANTHER" id="PTHR35851">
    <property type="entry name" value="CELL DIVISION PROTEIN FTSQ"/>
    <property type="match status" value="1"/>
</dbReference>
<evidence type="ECO:0000313" key="12">
    <source>
        <dbReference type="EMBL" id="MBS9479109.1"/>
    </source>
</evidence>
<dbReference type="InterPro" id="IPR005548">
    <property type="entry name" value="Cell_div_FtsQ/DivIB_C"/>
</dbReference>
<keyword evidence="6 9" id="KW-1133">Transmembrane helix</keyword>
<evidence type="ECO:0000256" key="6">
    <source>
        <dbReference type="ARBA" id="ARBA00022989"/>
    </source>
</evidence>
<dbReference type="Pfam" id="PF08478">
    <property type="entry name" value="POTRA_1"/>
    <property type="match status" value="1"/>
</dbReference>
<sequence>MDGGGRFARPLTPRQIPAGAGRTSAAKADTRRNGFDGRASARLSATTAAERGRVRIIDRAIIGGRRFFVGLSASRALSCGAGTWLVALLFAGTGAYGLQQGGHMPTAIETARDMADSAANLVGFRIANVNLSGQNHVTPGDILATAGVKPTSSLLFLDAEGARMRLEELAWIKRATVQKLYPDRLDIQVVEREGFALWQKDGKINVIARDGTVIAPYSDDPRYIRLPVVVGDGAESHVTEIVDALSLVPGVRDQVRAAIRVADRRWTLKMRSGIDVRLPEKDVVGALQELAVLDRDKQLLTRDITIIDLRLADRVSVRLSDAAYEARQAELKAQAKAKKGGNT</sequence>
<evidence type="ECO:0000256" key="8">
    <source>
        <dbReference type="ARBA" id="ARBA00023306"/>
    </source>
</evidence>
<keyword evidence="4 9" id="KW-0132">Cell division</keyword>
<evidence type="ECO:0000256" key="10">
    <source>
        <dbReference type="SAM" id="MobiDB-lite"/>
    </source>
</evidence>
<dbReference type="InterPro" id="IPR026579">
    <property type="entry name" value="FtsQ"/>
</dbReference>
<gene>
    <name evidence="9" type="primary">ftsQ</name>
    <name evidence="12" type="ORF">KIP89_18530</name>
</gene>
<name>A0ABS5RBS9_9HYPH</name>
<keyword evidence="8 9" id="KW-0131">Cell cycle</keyword>
<dbReference type="HAMAP" id="MF_00911">
    <property type="entry name" value="FtsQ_subfam"/>
    <property type="match status" value="1"/>
</dbReference>
<comment type="caution">
    <text evidence="12">The sequence shown here is derived from an EMBL/GenBank/DDBJ whole genome shotgun (WGS) entry which is preliminary data.</text>
</comment>
<dbReference type="InterPro" id="IPR013685">
    <property type="entry name" value="POTRA_FtsQ_type"/>
</dbReference>
<dbReference type="PANTHER" id="PTHR35851:SF1">
    <property type="entry name" value="CELL DIVISION PROTEIN FTSQ"/>
    <property type="match status" value="1"/>
</dbReference>
<evidence type="ECO:0000256" key="1">
    <source>
        <dbReference type="ARBA" id="ARBA00004370"/>
    </source>
</evidence>
<evidence type="ECO:0000256" key="7">
    <source>
        <dbReference type="ARBA" id="ARBA00023136"/>
    </source>
</evidence>
<dbReference type="InterPro" id="IPR045335">
    <property type="entry name" value="FtsQ_C_sf"/>
</dbReference>
<comment type="subcellular location">
    <subcellularLocation>
        <location evidence="9">Cell inner membrane</location>
        <topology evidence="9">Single-pass type II membrane protein</topology>
    </subcellularLocation>
    <subcellularLocation>
        <location evidence="1">Membrane</location>
    </subcellularLocation>
    <text evidence="9">Localizes to the division septum.</text>
</comment>
<feature type="region of interest" description="Disordered" evidence="10">
    <location>
        <begin position="1"/>
        <end position="33"/>
    </location>
</feature>
<protein>
    <recommendedName>
        <fullName evidence="9">Cell division protein FtsQ</fullName>
    </recommendedName>
</protein>
<evidence type="ECO:0000256" key="5">
    <source>
        <dbReference type="ARBA" id="ARBA00022692"/>
    </source>
</evidence>
<comment type="function">
    <text evidence="9">Essential cell division protein.</text>
</comment>
<dbReference type="Pfam" id="PF03799">
    <property type="entry name" value="FtsQ_DivIB_C"/>
    <property type="match status" value="1"/>
</dbReference>
<dbReference type="Gene3D" id="3.40.50.11690">
    <property type="entry name" value="Cell division protein FtsQ/DivIB"/>
    <property type="match status" value="1"/>
</dbReference>
<keyword evidence="13" id="KW-1185">Reference proteome</keyword>
<keyword evidence="3 9" id="KW-0997">Cell inner membrane</keyword>
<evidence type="ECO:0000256" key="3">
    <source>
        <dbReference type="ARBA" id="ARBA00022519"/>
    </source>
</evidence>
<evidence type="ECO:0000256" key="4">
    <source>
        <dbReference type="ARBA" id="ARBA00022618"/>
    </source>
</evidence>
<dbReference type="GO" id="GO:0051301">
    <property type="term" value="P:cell division"/>
    <property type="evidence" value="ECO:0007669"/>
    <property type="project" value="UniProtKB-KW"/>
</dbReference>
<dbReference type="Proteomes" id="UP001166585">
    <property type="component" value="Unassembled WGS sequence"/>
</dbReference>
<dbReference type="Gene3D" id="3.10.20.310">
    <property type="entry name" value="membrane protein fhac"/>
    <property type="match status" value="1"/>
</dbReference>
<keyword evidence="2 9" id="KW-1003">Cell membrane</keyword>
<dbReference type="InterPro" id="IPR034746">
    <property type="entry name" value="POTRA"/>
</dbReference>
<feature type="domain" description="POTRA" evidence="11">
    <location>
        <begin position="124"/>
        <end position="192"/>
    </location>
</feature>
<proteinExistence type="inferred from homology"/>
<organism evidence="12 13">
    <name type="scientific">Ancylobacter radicis</name>
    <dbReference type="NCBI Taxonomy" id="2836179"/>
    <lineage>
        <taxon>Bacteria</taxon>
        <taxon>Pseudomonadati</taxon>
        <taxon>Pseudomonadota</taxon>
        <taxon>Alphaproteobacteria</taxon>
        <taxon>Hyphomicrobiales</taxon>
        <taxon>Xanthobacteraceae</taxon>
        <taxon>Ancylobacter</taxon>
    </lineage>
</organism>
<keyword evidence="5 9" id="KW-0812">Transmembrane</keyword>
<dbReference type="PROSITE" id="PS51779">
    <property type="entry name" value="POTRA"/>
    <property type="match status" value="1"/>
</dbReference>
<evidence type="ECO:0000259" key="11">
    <source>
        <dbReference type="PROSITE" id="PS51779"/>
    </source>
</evidence>
<keyword evidence="7 9" id="KW-0472">Membrane</keyword>
<accession>A0ABS5RBS9</accession>
<reference evidence="12" key="1">
    <citation type="submission" date="2021-05" db="EMBL/GenBank/DDBJ databases">
        <authorList>
            <person name="Sun Q."/>
            <person name="Inoue M."/>
        </authorList>
    </citation>
    <scope>NUCLEOTIDE SEQUENCE</scope>
    <source>
        <strain evidence="12">VKM B-3255</strain>
    </source>
</reference>
<comment type="similarity">
    <text evidence="9">Belongs to the FtsQ/DivIB family. FtsQ subfamily.</text>
</comment>
<evidence type="ECO:0000256" key="9">
    <source>
        <dbReference type="HAMAP-Rule" id="MF_00911"/>
    </source>
</evidence>
<evidence type="ECO:0000256" key="2">
    <source>
        <dbReference type="ARBA" id="ARBA00022475"/>
    </source>
</evidence>
<evidence type="ECO:0000313" key="13">
    <source>
        <dbReference type="Proteomes" id="UP001166585"/>
    </source>
</evidence>